<sequence>MIMTEKERKVKDSKTTVKVRASIEMNIEVPENVKNPTKFAISTMENEIESNIVRQSFDYNDFNYEVLEIKNKSLIEEKVNYTDKEI</sequence>
<evidence type="ECO:0000313" key="1">
    <source>
        <dbReference type="EMBL" id="DAF47534.1"/>
    </source>
</evidence>
<reference evidence="1" key="1">
    <citation type="journal article" date="2021" name="Proc. Natl. Acad. Sci. U.S.A.">
        <title>A Catalog of Tens of Thousands of Viruses from Human Metagenomes Reveals Hidden Associations with Chronic Diseases.</title>
        <authorList>
            <person name="Tisza M.J."/>
            <person name="Buck C.B."/>
        </authorList>
    </citation>
    <scope>NUCLEOTIDE SEQUENCE</scope>
    <source>
        <strain evidence="1">CtGns7</strain>
    </source>
</reference>
<organism evidence="1">
    <name type="scientific">Phage sp. ctGns7</name>
    <dbReference type="NCBI Taxonomy" id="2828003"/>
    <lineage>
        <taxon>Viruses</taxon>
    </lineage>
</organism>
<protein>
    <submittedName>
        <fullName evidence="1">Uncharacterized protein</fullName>
    </submittedName>
</protein>
<accession>A0A8S5S9C0</accession>
<dbReference type="EMBL" id="BK032555">
    <property type="protein sequence ID" value="DAF47534.1"/>
    <property type="molecule type" value="Genomic_DNA"/>
</dbReference>
<name>A0A8S5S9C0_9VIRU</name>
<proteinExistence type="predicted"/>